<protein>
    <submittedName>
        <fullName evidence="2">Uncharacterized protein</fullName>
    </submittedName>
</protein>
<keyword evidence="3" id="KW-1185">Reference proteome</keyword>
<accession>A0A327P709</accession>
<reference evidence="2 3" key="1">
    <citation type="submission" date="2018-06" db="EMBL/GenBank/DDBJ databases">
        <title>Genomic Encyclopedia of Archaeal and Bacterial Type Strains, Phase II (KMG-II): from individual species to whole genera.</title>
        <authorList>
            <person name="Goeker M."/>
        </authorList>
    </citation>
    <scope>NUCLEOTIDE SEQUENCE [LARGE SCALE GENOMIC DNA]</scope>
    <source>
        <strain evidence="2 3">DSM 23446</strain>
    </source>
</reference>
<organism evidence="2 3">
    <name type="scientific">Algoriphagus yeomjeoni</name>
    <dbReference type="NCBI Taxonomy" id="291403"/>
    <lineage>
        <taxon>Bacteria</taxon>
        <taxon>Pseudomonadati</taxon>
        <taxon>Bacteroidota</taxon>
        <taxon>Cytophagia</taxon>
        <taxon>Cytophagales</taxon>
        <taxon>Cyclobacteriaceae</taxon>
        <taxon>Algoriphagus</taxon>
    </lineage>
</organism>
<dbReference type="AlphaFoldDB" id="A0A327P709"/>
<keyword evidence="1" id="KW-0732">Signal</keyword>
<dbReference type="EMBL" id="QLLK01000008">
    <property type="protein sequence ID" value="RAI88048.1"/>
    <property type="molecule type" value="Genomic_DNA"/>
</dbReference>
<evidence type="ECO:0000313" key="3">
    <source>
        <dbReference type="Proteomes" id="UP000249610"/>
    </source>
</evidence>
<gene>
    <name evidence="2" type="ORF">LV83_02966</name>
</gene>
<dbReference type="OrthoDB" id="825489at2"/>
<evidence type="ECO:0000313" key="2">
    <source>
        <dbReference type="EMBL" id="RAI88048.1"/>
    </source>
</evidence>
<dbReference type="RefSeq" id="WP_111612298.1">
    <property type="nucleotide sequence ID" value="NZ_QLLK01000008.1"/>
</dbReference>
<name>A0A327P709_9BACT</name>
<evidence type="ECO:0000256" key="1">
    <source>
        <dbReference type="SAM" id="SignalP"/>
    </source>
</evidence>
<feature type="chain" id="PRO_5016270672" evidence="1">
    <location>
        <begin position="23"/>
        <end position="130"/>
    </location>
</feature>
<sequence>MKRLGNKSFIALLLLGMLSMNLDLCCQIQKLPFLFSHFGEHQKEHGDSVLDFVVEDYIDHGNDNTGHDEENHENLPFHGNHTCSHPSIYFSSIAEFVVPQSFTEKVQAESYYNFLFTSPVLGELFQPPRG</sequence>
<proteinExistence type="predicted"/>
<feature type="signal peptide" evidence="1">
    <location>
        <begin position="1"/>
        <end position="22"/>
    </location>
</feature>
<comment type="caution">
    <text evidence="2">The sequence shown here is derived from an EMBL/GenBank/DDBJ whole genome shotgun (WGS) entry which is preliminary data.</text>
</comment>
<dbReference type="Proteomes" id="UP000249610">
    <property type="component" value="Unassembled WGS sequence"/>
</dbReference>